<dbReference type="InterPro" id="IPR020904">
    <property type="entry name" value="Sc_DH/Rdtase_CS"/>
</dbReference>
<dbReference type="AlphaFoldDB" id="A0A8J1T7S1"/>
<sequence length="475" mass="52819">MKVCAIVPIKHHSSRVPGKNYRVLEGKPLYYYVIRTLLDCKHINQVVVDTDSPLIIEGLEQYFQNNVTVYPRPKELQGDDVPTNALLMNVITKNDYDADYYLQTHVTNPLITVKTIDDALERFMNNDEGYDSAFSVMTHHTRLYNKDGGAMNHNPKELIPTQDLDPIYEENSCIYIFSKASLLEHKHRIGAKPMMIKMSDIESTDIDWEDDFIKAGLLVKMRNDQSMEGRVVLITGVGGGIGTAVAMKFKQEGWYVVGMDIKHIEQPYVDRFIQTDISKPENCQAAIASVMTTETRLDCLVNNAAIQICKKVVDTECEDWDRTMNVNARAMFLLSKYAHDMLQKSSGSIVNVSSVHAHQTSESIVSYATSKGAVSVLTRAMSLEYARDSIRVNAVLPGATDTGMLRSGLSRGHVAGGDIYQLISSLGSKHVVNRIGQPSEIAEAIYFLADGRHSSFVIGQSLVVDGGATIRLSTE</sequence>
<dbReference type="InterPro" id="IPR036291">
    <property type="entry name" value="NAD(P)-bd_dom_sf"/>
</dbReference>
<dbReference type="Gene3D" id="3.40.50.720">
    <property type="entry name" value="NAD(P)-binding Rossmann-like Domain"/>
    <property type="match status" value="1"/>
</dbReference>
<evidence type="ECO:0000313" key="3">
    <source>
        <dbReference type="EMBL" id="CAH1783389.1"/>
    </source>
</evidence>
<dbReference type="CDD" id="cd02513">
    <property type="entry name" value="CMP-NeuAc_Synthase"/>
    <property type="match status" value="1"/>
</dbReference>
<dbReference type="SUPFAM" id="SSF53448">
    <property type="entry name" value="Nucleotide-diphospho-sugar transferases"/>
    <property type="match status" value="1"/>
</dbReference>
<evidence type="ECO:0000256" key="1">
    <source>
        <dbReference type="ARBA" id="ARBA00006484"/>
    </source>
</evidence>
<reference evidence="3" key="1">
    <citation type="submission" date="2022-03" db="EMBL/GenBank/DDBJ databases">
        <authorList>
            <person name="Martin C."/>
        </authorList>
    </citation>
    <scope>NUCLEOTIDE SEQUENCE</scope>
</reference>
<dbReference type="InterPro" id="IPR002347">
    <property type="entry name" value="SDR_fam"/>
</dbReference>
<comment type="similarity">
    <text evidence="1">Belongs to the short-chain dehydrogenases/reductases (SDR) family.</text>
</comment>
<dbReference type="EMBL" id="CAIIXF020000005">
    <property type="protein sequence ID" value="CAH1783389.1"/>
    <property type="molecule type" value="Genomic_DNA"/>
</dbReference>
<evidence type="ECO:0000256" key="2">
    <source>
        <dbReference type="ARBA" id="ARBA00023002"/>
    </source>
</evidence>
<keyword evidence="4" id="KW-1185">Reference proteome</keyword>
<dbReference type="GO" id="GO:0016491">
    <property type="term" value="F:oxidoreductase activity"/>
    <property type="evidence" value="ECO:0007669"/>
    <property type="project" value="UniProtKB-KW"/>
</dbReference>
<dbReference type="Pfam" id="PF02348">
    <property type="entry name" value="CTP_transf_3"/>
    <property type="match status" value="1"/>
</dbReference>
<dbReference type="Pfam" id="PF13561">
    <property type="entry name" value="adh_short_C2"/>
    <property type="match status" value="1"/>
</dbReference>
<comment type="caution">
    <text evidence="3">The sequence shown here is derived from an EMBL/GenBank/DDBJ whole genome shotgun (WGS) entry which is preliminary data.</text>
</comment>
<dbReference type="OrthoDB" id="6142489at2759"/>
<dbReference type="PANTHER" id="PTHR24321">
    <property type="entry name" value="DEHYDROGENASES, SHORT CHAIN"/>
    <property type="match status" value="1"/>
</dbReference>
<dbReference type="InterPro" id="IPR029044">
    <property type="entry name" value="Nucleotide-diphossugar_trans"/>
</dbReference>
<dbReference type="SUPFAM" id="SSF51735">
    <property type="entry name" value="NAD(P)-binding Rossmann-fold domains"/>
    <property type="match status" value="1"/>
</dbReference>
<dbReference type="Proteomes" id="UP000749559">
    <property type="component" value="Unassembled WGS sequence"/>
</dbReference>
<dbReference type="PRINTS" id="PR00080">
    <property type="entry name" value="SDRFAMILY"/>
</dbReference>
<dbReference type="InterPro" id="IPR003329">
    <property type="entry name" value="Cytidylyl_trans"/>
</dbReference>
<evidence type="ECO:0000313" key="4">
    <source>
        <dbReference type="Proteomes" id="UP000749559"/>
    </source>
</evidence>
<dbReference type="PANTHER" id="PTHR24321:SF8">
    <property type="entry name" value="ESTRADIOL 17-BETA-DEHYDROGENASE 8-RELATED"/>
    <property type="match status" value="1"/>
</dbReference>
<proteinExistence type="inferred from homology"/>
<organism evidence="3 4">
    <name type="scientific">Owenia fusiformis</name>
    <name type="common">Polychaete worm</name>
    <dbReference type="NCBI Taxonomy" id="6347"/>
    <lineage>
        <taxon>Eukaryota</taxon>
        <taxon>Metazoa</taxon>
        <taxon>Spiralia</taxon>
        <taxon>Lophotrochozoa</taxon>
        <taxon>Annelida</taxon>
        <taxon>Polychaeta</taxon>
        <taxon>Sedentaria</taxon>
        <taxon>Canalipalpata</taxon>
        <taxon>Sabellida</taxon>
        <taxon>Oweniida</taxon>
        <taxon>Oweniidae</taxon>
        <taxon>Owenia</taxon>
    </lineage>
</organism>
<keyword evidence="2" id="KW-0560">Oxidoreductase</keyword>
<accession>A0A8J1T7S1</accession>
<dbReference type="Gene3D" id="3.90.550.10">
    <property type="entry name" value="Spore Coat Polysaccharide Biosynthesis Protein SpsA, Chain A"/>
    <property type="match status" value="1"/>
</dbReference>
<gene>
    <name evidence="3" type="ORF">OFUS_LOCUS9736</name>
</gene>
<protein>
    <submittedName>
        <fullName evidence="3">Uncharacterized protein</fullName>
    </submittedName>
</protein>
<dbReference type="PROSITE" id="PS00061">
    <property type="entry name" value="ADH_SHORT"/>
    <property type="match status" value="1"/>
</dbReference>
<name>A0A8J1T7S1_OWEFU</name>
<dbReference type="PRINTS" id="PR00081">
    <property type="entry name" value="GDHRDH"/>
</dbReference>
<dbReference type="CDD" id="cd05233">
    <property type="entry name" value="SDR_c"/>
    <property type="match status" value="1"/>
</dbReference>
<dbReference type="FunFam" id="3.40.50.720:FF:000084">
    <property type="entry name" value="Short-chain dehydrogenase reductase"/>
    <property type="match status" value="1"/>
</dbReference>